<keyword evidence="4" id="KW-1185">Reference proteome</keyword>
<dbReference type="Pfam" id="PF08588">
    <property type="entry name" value="Duc1"/>
    <property type="match status" value="1"/>
</dbReference>
<dbReference type="PANTHER" id="PTHR34826:SF2">
    <property type="entry name" value="UPF0590 PROTEIN C409.17C"/>
    <property type="match status" value="1"/>
</dbReference>
<dbReference type="GeneID" id="90035918"/>
<dbReference type="PANTHER" id="PTHR34826">
    <property type="entry name" value="UPF0590 PROTEIN C409.17C"/>
    <property type="match status" value="1"/>
</dbReference>
<proteinExistence type="predicted"/>
<feature type="region of interest" description="Disordered" evidence="1">
    <location>
        <begin position="1"/>
        <end position="35"/>
    </location>
</feature>
<feature type="domain" description="Domain of unknown function at the cortex 1" evidence="2">
    <location>
        <begin position="4"/>
        <end position="264"/>
    </location>
</feature>
<accession>A0ABR1F717</accession>
<protein>
    <recommendedName>
        <fullName evidence="2">Domain of unknown function at the cortex 1 domain-containing protein</fullName>
    </recommendedName>
</protein>
<reference evidence="3 4" key="1">
    <citation type="submission" date="2024-03" db="EMBL/GenBank/DDBJ databases">
        <title>Genome-scale model development and genomic sequencing of the oleaginous clade Lipomyces.</title>
        <authorList>
            <consortium name="Lawrence Berkeley National Laboratory"/>
            <person name="Czajka J.J."/>
            <person name="Han Y."/>
            <person name="Kim J."/>
            <person name="Mondo S.J."/>
            <person name="Hofstad B.A."/>
            <person name="Robles A."/>
            <person name="Haridas S."/>
            <person name="Riley R."/>
            <person name="LaButti K."/>
            <person name="Pangilinan J."/>
            <person name="Andreopoulos W."/>
            <person name="Lipzen A."/>
            <person name="Yan J."/>
            <person name="Wang M."/>
            <person name="Ng V."/>
            <person name="Grigoriev I.V."/>
            <person name="Spatafora J.W."/>
            <person name="Magnuson J.K."/>
            <person name="Baker S.E."/>
            <person name="Pomraning K.R."/>
        </authorList>
    </citation>
    <scope>NUCLEOTIDE SEQUENCE [LARGE SCALE GENOMIC DNA]</scope>
    <source>
        <strain evidence="3 4">Phaff 52-87</strain>
    </source>
</reference>
<gene>
    <name evidence="3" type="ORF">BZA70DRAFT_237238</name>
</gene>
<name>A0ABR1F717_9ASCO</name>
<dbReference type="InterPro" id="IPR013897">
    <property type="entry name" value="Duc1"/>
</dbReference>
<organism evidence="3 4">
    <name type="scientific">Myxozyma melibiosi</name>
    <dbReference type="NCBI Taxonomy" id="54550"/>
    <lineage>
        <taxon>Eukaryota</taxon>
        <taxon>Fungi</taxon>
        <taxon>Dikarya</taxon>
        <taxon>Ascomycota</taxon>
        <taxon>Saccharomycotina</taxon>
        <taxon>Lipomycetes</taxon>
        <taxon>Lipomycetales</taxon>
        <taxon>Lipomycetaceae</taxon>
        <taxon>Myxozyma</taxon>
    </lineage>
</organism>
<evidence type="ECO:0000313" key="4">
    <source>
        <dbReference type="Proteomes" id="UP001498771"/>
    </source>
</evidence>
<dbReference type="Proteomes" id="UP001498771">
    <property type="component" value="Unassembled WGS sequence"/>
</dbReference>
<dbReference type="EMBL" id="JBBJBU010000004">
    <property type="protein sequence ID" value="KAK7205645.1"/>
    <property type="molecule type" value="Genomic_DNA"/>
</dbReference>
<evidence type="ECO:0000313" key="3">
    <source>
        <dbReference type="EMBL" id="KAK7205645.1"/>
    </source>
</evidence>
<evidence type="ECO:0000256" key="1">
    <source>
        <dbReference type="SAM" id="MobiDB-lite"/>
    </source>
</evidence>
<comment type="caution">
    <text evidence="3">The sequence shown here is derived from an EMBL/GenBank/DDBJ whole genome shotgun (WGS) entry which is preliminary data.</text>
</comment>
<sequence length="268" mass="30455">MPYRLRVSAGSAYDADSRKPVPVNTDSPLEVSSPKSTAQVSVRIPNYSGLPEGSPKTCAYFGYPEHKYDQYSISFSIKFDTDVSFDDLLFGNDFDRPIRDHLPYGFSFAYKIFNYTIDPSATGDVYADKPYLFGYAVSSMNVISNTAPGDSPFLKEDTLSIGPVKNTEVDRDDPDEMIPSSSADRMKYFLDEEHRKRFVFKAGETYWFDFHNPYLDMNSDGNGFAVKLPGYNMSVMKYWDGQPLRYVLKSKSSDFVYLAIVFELDEET</sequence>
<evidence type="ECO:0000259" key="2">
    <source>
        <dbReference type="Pfam" id="PF08588"/>
    </source>
</evidence>
<dbReference type="RefSeq" id="XP_064768678.1">
    <property type="nucleotide sequence ID" value="XM_064910406.1"/>
</dbReference>